<accession>A0A8G2F3G7</accession>
<reference evidence="2 3" key="1">
    <citation type="submission" date="2016-10" db="EMBL/GenBank/DDBJ databases">
        <authorList>
            <person name="Varghese N."/>
            <person name="Submissions S."/>
        </authorList>
    </citation>
    <scope>NUCLEOTIDE SEQUENCE [LARGE SCALE GENOMIC DNA]</scope>
    <source>
        <strain evidence="2 3">DSM 18839</strain>
    </source>
</reference>
<feature type="chain" id="PRO_5034322881" evidence="1">
    <location>
        <begin position="28"/>
        <end position="258"/>
    </location>
</feature>
<evidence type="ECO:0000313" key="3">
    <source>
        <dbReference type="Proteomes" id="UP000198615"/>
    </source>
</evidence>
<dbReference type="Gene3D" id="3.40.50.10610">
    <property type="entry name" value="ABC-type transport auxiliary lipoprotein component"/>
    <property type="match status" value="1"/>
</dbReference>
<name>A0A8G2F3G7_9PROT</name>
<comment type="caution">
    <text evidence="2">The sequence shown here is derived from an EMBL/GenBank/DDBJ whole genome shotgun (WGS) entry which is preliminary data.</text>
</comment>
<organism evidence="2 3">
    <name type="scientific">Thalassobaculum litoreum DSM 18839</name>
    <dbReference type="NCBI Taxonomy" id="1123362"/>
    <lineage>
        <taxon>Bacteria</taxon>
        <taxon>Pseudomonadati</taxon>
        <taxon>Pseudomonadota</taxon>
        <taxon>Alphaproteobacteria</taxon>
        <taxon>Rhodospirillales</taxon>
        <taxon>Thalassobaculaceae</taxon>
        <taxon>Thalassobaculum</taxon>
    </lineage>
</organism>
<keyword evidence="1" id="KW-0732">Signal</keyword>
<dbReference type="PROSITE" id="PS51257">
    <property type="entry name" value="PROKAR_LIPOPROTEIN"/>
    <property type="match status" value="1"/>
</dbReference>
<evidence type="ECO:0000256" key="1">
    <source>
        <dbReference type="SAM" id="SignalP"/>
    </source>
</evidence>
<proteinExistence type="predicted"/>
<dbReference type="EMBL" id="FNBW01000007">
    <property type="protein sequence ID" value="SDF87195.1"/>
    <property type="molecule type" value="Genomic_DNA"/>
</dbReference>
<protein>
    <submittedName>
        <fullName evidence="2">Lipoprotein</fullName>
    </submittedName>
</protein>
<dbReference type="Proteomes" id="UP000198615">
    <property type="component" value="Unassembled WGS sequence"/>
</dbReference>
<evidence type="ECO:0000313" key="2">
    <source>
        <dbReference type="EMBL" id="SDF87195.1"/>
    </source>
</evidence>
<gene>
    <name evidence="2" type="ORF">SAMN05660686_02631</name>
</gene>
<keyword evidence="2" id="KW-0449">Lipoprotein</keyword>
<feature type="signal peptide" evidence="1">
    <location>
        <begin position="1"/>
        <end position="27"/>
    </location>
</feature>
<dbReference type="AlphaFoldDB" id="A0A8G2F3G7"/>
<dbReference type="RefSeq" id="WP_093150897.1">
    <property type="nucleotide sequence ID" value="NZ_FNBW01000007.1"/>
</dbReference>
<dbReference type="OrthoDB" id="7360417at2"/>
<keyword evidence="3" id="KW-1185">Reference proteome</keyword>
<sequence>MRLILSAATLRRIARLCRAAGLGISLAAGLGACVSAPGPPPVAHRVTAGFWHDPPACVVILPAAVRGEISARSAERALARHLSGRVAGVIGPDARDRLTRHWALDLASEPAADPAPFLAAVEHPRQKNRRTNPTSAARKRFAKRAGCPHGLALTLRSARHFALVWSEARIDLRARLIDLRTGDALWQADHRVSRGGGGVPTSLVGVALAVGRAGLFVAGPDLLASVLDDGLRALMATLPDTRTYSAAPPSGVPPVRIP</sequence>